<sequence>MNLELILTLTCFLLGAALAWIAAFQDRQKVTVLSLITLVASAAMFLKILIDSYEPDYSTLILTSAALLLIVKITIYLPLEFMDNDGRFSLEKITGIVFKNNKV</sequence>
<keyword evidence="1" id="KW-0472">Membrane</keyword>
<reference evidence="2 3" key="1">
    <citation type="journal article" date="2017" name="Emerg. Infect. Dis.">
        <title>Carbapenemase VCC-1-Producing Vibrio cholerae in Coastal Waters of Germany.</title>
        <authorList>
            <person name="Hammerl J.A."/>
            <person name="Jackel C."/>
            <person name="Bortolaia V."/>
            <person name="Schwartz K."/>
            <person name="Bier N."/>
            <person name="Hendriksen R.S."/>
            <person name="Guerra B."/>
            <person name="Strauch E."/>
        </authorList>
    </citation>
    <scope>NUCLEOTIDE SEQUENCE [LARGE SCALE GENOMIC DNA]</scope>
    <source>
        <strain evidence="2 3">VN-2825</strain>
    </source>
</reference>
<evidence type="ECO:0000256" key="1">
    <source>
        <dbReference type="SAM" id="Phobius"/>
    </source>
</evidence>
<keyword evidence="1" id="KW-0812">Transmembrane</keyword>
<dbReference type="Proteomes" id="UP000266701">
    <property type="component" value="Unassembled WGS sequence"/>
</dbReference>
<feature type="transmembrane region" description="Helical" evidence="1">
    <location>
        <begin position="57"/>
        <end position="79"/>
    </location>
</feature>
<organism evidence="2 3">
    <name type="scientific">Vibrio cholerae</name>
    <dbReference type="NCBI Taxonomy" id="666"/>
    <lineage>
        <taxon>Bacteria</taxon>
        <taxon>Pseudomonadati</taxon>
        <taxon>Pseudomonadota</taxon>
        <taxon>Gammaproteobacteria</taxon>
        <taxon>Vibrionales</taxon>
        <taxon>Vibrionaceae</taxon>
        <taxon>Vibrio</taxon>
    </lineage>
</organism>
<dbReference type="EMBL" id="MCBA01000067">
    <property type="protein sequence ID" value="RGP89853.1"/>
    <property type="molecule type" value="Genomic_DNA"/>
</dbReference>
<evidence type="ECO:0000313" key="2">
    <source>
        <dbReference type="EMBL" id="RGP89853.1"/>
    </source>
</evidence>
<proteinExistence type="predicted"/>
<comment type="caution">
    <text evidence="2">The sequence shown here is derived from an EMBL/GenBank/DDBJ whole genome shotgun (WGS) entry which is preliminary data.</text>
</comment>
<name>A0A395TYP4_VIBCL</name>
<protein>
    <submittedName>
        <fullName evidence="2">Uncharacterized protein</fullName>
    </submittedName>
</protein>
<keyword evidence="1" id="KW-1133">Transmembrane helix</keyword>
<gene>
    <name evidence="2" type="ORF">BC353_09840</name>
</gene>
<evidence type="ECO:0000313" key="3">
    <source>
        <dbReference type="Proteomes" id="UP000266701"/>
    </source>
</evidence>
<dbReference type="AlphaFoldDB" id="A0A395TYP4"/>
<feature type="transmembrane region" description="Helical" evidence="1">
    <location>
        <begin position="29"/>
        <end position="50"/>
    </location>
</feature>
<accession>A0A395TYP4</accession>